<keyword evidence="4" id="KW-0326">Glycosidase</keyword>
<dbReference type="GO" id="GO:0004553">
    <property type="term" value="F:hydrolase activity, hydrolyzing O-glycosyl compounds"/>
    <property type="evidence" value="ECO:0007669"/>
    <property type="project" value="InterPro"/>
</dbReference>
<reference evidence="8 9" key="1">
    <citation type="journal article" date="2018" name="Nat. Biotechnol.">
        <title>A standardized bacterial taxonomy based on genome phylogeny substantially revises the tree of life.</title>
        <authorList>
            <person name="Parks D.H."/>
            <person name="Chuvochina M."/>
            <person name="Waite D.W."/>
            <person name="Rinke C."/>
            <person name="Skarshewski A."/>
            <person name="Chaumeil P.A."/>
            <person name="Hugenholtz P."/>
        </authorList>
    </citation>
    <scope>NUCLEOTIDE SEQUENCE [LARGE SCALE GENOMIC DNA]</scope>
    <source>
        <strain evidence="8">UBA9667</strain>
    </source>
</reference>
<dbReference type="Gene3D" id="2.40.128.10">
    <property type="match status" value="1"/>
</dbReference>
<dbReference type="PROSITE" id="PS51257">
    <property type="entry name" value="PROKAR_LIPOPROTEIN"/>
    <property type="match status" value="1"/>
</dbReference>
<evidence type="ECO:0000256" key="1">
    <source>
        <dbReference type="ARBA" id="ARBA00004834"/>
    </source>
</evidence>
<name>A0A3D2SDK1_9BACE</name>
<feature type="site" description="Important for catalytic activity, responsible for pKa modulation of the active site Glu and correct orientation of both the proton donor and substrate" evidence="6">
    <location>
        <position position="336"/>
    </location>
</feature>
<dbReference type="Gene3D" id="2.115.10.20">
    <property type="entry name" value="Glycosyl hydrolase domain, family 43"/>
    <property type="match status" value="1"/>
</dbReference>
<dbReference type="PANTHER" id="PTHR43301">
    <property type="entry name" value="ARABINAN ENDO-1,5-ALPHA-L-ARABINOSIDASE"/>
    <property type="match status" value="1"/>
</dbReference>
<protein>
    <submittedName>
        <fullName evidence="8">Arabinan endo-1,5-alpha-L-arabinosidase</fullName>
    </submittedName>
</protein>
<dbReference type="InterPro" id="IPR013783">
    <property type="entry name" value="Ig-like_fold"/>
</dbReference>
<sequence>MRYFNLYFFSMFCTLILACSNNDDPPLSEKPSLENPVVTNLTVSSADLSAVISGSQTDVIKRGFCYSITKLTPTTADNVKEAVGDKLELTLSALQSATTYYVRAYLLTSEGTIYSAVTSFKTLAEYEDPLLAQYQPPVYSDNYTSIAAWSQRDQWNLANVHDPTVFKADDGYYYMYQTDASYGNAHSGYGHFHGRRSKDLVNWEYLGATMPENPPSWAKDKLNEYRSEMGLPLIDNPRYGYWAPVARKVRTGLYRMYYCLVPGHYIKTGKYDDATNFDNSWTERALIGVMECSDPASNQWVDKGYVICSASNKGINEWTRSSTNDWEAYFMWNAIDPSYVITPEGEHWLVYGSWHSGFTAVQLNAETGKPLNELGKPWSINGDHSSYGDLIARRGYGRWQASEAPEIIYNSKTGYYYLFMAYDELSVAYNTRVARSKNIKGPYVDMVGKNITENGGGDAYPVVTHPYKFNNSYGWVGISHCAIFNDGQDNWFYASQGRLPANITGINASNAVMMGHVRSIRWTDEGWPLVMPERYGAVPSVAIKEEELVGEWEHINMGYNYQKQFTAVSLKLNSSHISEGALTGSWNFDATKQTVTVGGVKLYLQREVDWEISPRKLTIVYAGYSSDGKTTYWGKKIVN</sequence>
<dbReference type="Gene3D" id="2.60.40.10">
    <property type="entry name" value="Immunoglobulins"/>
    <property type="match status" value="1"/>
</dbReference>
<dbReference type="InterPro" id="IPR032291">
    <property type="entry name" value="Abn2_C"/>
</dbReference>
<dbReference type="AlphaFoldDB" id="A0A3D2SDK1"/>
<feature type="active site" description="Proton donor" evidence="5">
    <location>
        <position position="403"/>
    </location>
</feature>
<evidence type="ECO:0000313" key="8">
    <source>
        <dbReference type="EMBL" id="HCK23934.1"/>
    </source>
</evidence>
<evidence type="ECO:0000256" key="6">
    <source>
        <dbReference type="PIRSR" id="PIRSR606710-2"/>
    </source>
</evidence>
<feature type="domain" description="Extracellular endo-alpha-(1-&gt;5)-L-arabinanase C-terminal" evidence="7">
    <location>
        <begin position="532"/>
        <end position="634"/>
    </location>
</feature>
<dbReference type="EMBL" id="DPVG01000144">
    <property type="protein sequence ID" value="HCK23934.1"/>
    <property type="molecule type" value="Genomic_DNA"/>
</dbReference>
<comment type="caution">
    <text evidence="8">The sequence shown here is derived from an EMBL/GenBank/DDBJ whole genome shotgun (WGS) entry which is preliminary data.</text>
</comment>
<dbReference type="Pfam" id="PF04616">
    <property type="entry name" value="Glyco_hydro_43"/>
    <property type="match status" value="1"/>
</dbReference>
<dbReference type="RefSeq" id="WP_420814870.1">
    <property type="nucleotide sequence ID" value="NZ_JBLIZT010000020.1"/>
</dbReference>
<gene>
    <name evidence="8" type="ORF">DHW31_03975</name>
</gene>
<evidence type="ECO:0000259" key="7">
    <source>
        <dbReference type="Pfam" id="PF16369"/>
    </source>
</evidence>
<comment type="pathway">
    <text evidence="1">Glycan metabolism; L-arabinan degradation.</text>
</comment>
<evidence type="ECO:0000256" key="5">
    <source>
        <dbReference type="PIRSR" id="PIRSR606710-1"/>
    </source>
</evidence>
<organism evidence="8 9">
    <name type="scientific">Bacteroides graminisolvens</name>
    <dbReference type="NCBI Taxonomy" id="477666"/>
    <lineage>
        <taxon>Bacteria</taxon>
        <taxon>Pseudomonadati</taxon>
        <taxon>Bacteroidota</taxon>
        <taxon>Bacteroidia</taxon>
        <taxon>Bacteroidales</taxon>
        <taxon>Bacteroidaceae</taxon>
        <taxon>Bacteroides</taxon>
    </lineage>
</organism>
<dbReference type="GO" id="GO:0005975">
    <property type="term" value="P:carbohydrate metabolic process"/>
    <property type="evidence" value="ECO:0007669"/>
    <property type="project" value="InterPro"/>
</dbReference>
<dbReference type="InterPro" id="IPR006710">
    <property type="entry name" value="Glyco_hydro_43"/>
</dbReference>
<evidence type="ECO:0000256" key="4">
    <source>
        <dbReference type="ARBA" id="ARBA00023295"/>
    </source>
</evidence>
<evidence type="ECO:0000313" key="9">
    <source>
        <dbReference type="Proteomes" id="UP000263098"/>
    </source>
</evidence>
<dbReference type="InterPro" id="IPR050727">
    <property type="entry name" value="GH43_arabinanases"/>
</dbReference>
<feature type="active site" description="Proton acceptor" evidence="5">
    <location>
        <position position="162"/>
    </location>
</feature>
<comment type="similarity">
    <text evidence="2">Belongs to the glycosyl hydrolase 43 family.</text>
</comment>
<dbReference type="SUPFAM" id="SSF75005">
    <property type="entry name" value="Arabinanase/levansucrase/invertase"/>
    <property type="match status" value="1"/>
</dbReference>
<keyword evidence="3" id="KW-0378">Hydrolase</keyword>
<dbReference type="Proteomes" id="UP000263098">
    <property type="component" value="Unassembled WGS sequence"/>
</dbReference>
<dbReference type="CDD" id="cd08998">
    <property type="entry name" value="GH43_Arb43a-like"/>
    <property type="match status" value="1"/>
</dbReference>
<proteinExistence type="inferred from homology"/>
<accession>A0A3D2SDK1</accession>
<evidence type="ECO:0000256" key="2">
    <source>
        <dbReference type="ARBA" id="ARBA00009865"/>
    </source>
</evidence>
<evidence type="ECO:0000256" key="3">
    <source>
        <dbReference type="ARBA" id="ARBA00022801"/>
    </source>
</evidence>
<dbReference type="Pfam" id="PF16369">
    <property type="entry name" value="GH43_C"/>
    <property type="match status" value="1"/>
</dbReference>
<dbReference type="InterPro" id="IPR023296">
    <property type="entry name" value="Glyco_hydro_beta-prop_sf"/>
</dbReference>
<dbReference type="PANTHER" id="PTHR43301:SF3">
    <property type="entry name" value="ARABINAN ENDO-1,5-ALPHA-L-ARABINOSIDASE A-RELATED"/>
    <property type="match status" value="1"/>
</dbReference>